<dbReference type="EMBL" id="WUMU01000018">
    <property type="protein sequence ID" value="MXN19502.1"/>
    <property type="molecule type" value="Genomic_DNA"/>
</dbReference>
<dbReference type="InterPro" id="IPR036930">
    <property type="entry name" value="WGR_dom_sf"/>
</dbReference>
<name>A0A6L7G745_9RHOB</name>
<dbReference type="InterPro" id="IPR008893">
    <property type="entry name" value="WGR_domain"/>
</dbReference>
<sequence length="91" mass="10411">MTPATDSQFDVFPTSLSLLRVEPPRNILRYYRITVQRDLFGGASLVREWGRVGYPGKVMVQCFSDEGRAISELLRLAAVKRRRGYRLDHPG</sequence>
<dbReference type="Gene3D" id="2.20.140.10">
    <property type="entry name" value="WGR domain"/>
    <property type="match status" value="1"/>
</dbReference>
<comment type="caution">
    <text evidence="2">The sequence shown here is derived from an EMBL/GenBank/DDBJ whole genome shotgun (WGS) entry which is preliminary data.</text>
</comment>
<organism evidence="2 3">
    <name type="scientific">Pseudooceanicola albus</name>
    <dbReference type="NCBI Taxonomy" id="2692189"/>
    <lineage>
        <taxon>Bacteria</taxon>
        <taxon>Pseudomonadati</taxon>
        <taxon>Pseudomonadota</taxon>
        <taxon>Alphaproteobacteria</taxon>
        <taxon>Rhodobacterales</taxon>
        <taxon>Paracoccaceae</taxon>
        <taxon>Pseudooceanicola</taxon>
    </lineage>
</organism>
<dbReference type="RefSeq" id="WP_160895622.1">
    <property type="nucleotide sequence ID" value="NZ_WUMU01000018.1"/>
</dbReference>
<dbReference type="AlphaFoldDB" id="A0A6L7G745"/>
<proteinExistence type="predicted"/>
<gene>
    <name evidence="2" type="ORF">GR170_16845</name>
</gene>
<dbReference type="CDD" id="cd07996">
    <property type="entry name" value="WGR_MMR_like"/>
    <property type="match status" value="1"/>
</dbReference>
<dbReference type="SUPFAM" id="SSF142921">
    <property type="entry name" value="WGR domain-like"/>
    <property type="match status" value="1"/>
</dbReference>
<keyword evidence="3" id="KW-1185">Reference proteome</keyword>
<dbReference type="InterPro" id="IPR049809">
    <property type="entry name" value="YehF/YfeS-like_WGR"/>
</dbReference>
<reference evidence="2 3" key="1">
    <citation type="submission" date="2019-12" db="EMBL/GenBank/DDBJ databases">
        <authorList>
            <person name="Li M."/>
        </authorList>
    </citation>
    <scope>NUCLEOTIDE SEQUENCE [LARGE SCALE GENOMIC DNA]</scope>
    <source>
        <strain evidence="2 3">GBMRC 2024</strain>
    </source>
</reference>
<evidence type="ECO:0000313" key="3">
    <source>
        <dbReference type="Proteomes" id="UP000477911"/>
    </source>
</evidence>
<feature type="domain" description="WGR" evidence="1">
    <location>
        <begin position="8"/>
        <end position="91"/>
    </location>
</feature>
<dbReference type="PROSITE" id="PS51977">
    <property type="entry name" value="WGR"/>
    <property type="match status" value="1"/>
</dbReference>
<dbReference type="Proteomes" id="UP000477911">
    <property type="component" value="Unassembled WGS sequence"/>
</dbReference>
<accession>A0A6L7G745</accession>
<dbReference type="SMART" id="SM00773">
    <property type="entry name" value="WGR"/>
    <property type="match status" value="1"/>
</dbReference>
<evidence type="ECO:0000259" key="1">
    <source>
        <dbReference type="PROSITE" id="PS51977"/>
    </source>
</evidence>
<evidence type="ECO:0000313" key="2">
    <source>
        <dbReference type="EMBL" id="MXN19502.1"/>
    </source>
</evidence>
<dbReference type="Pfam" id="PF05406">
    <property type="entry name" value="WGR"/>
    <property type="match status" value="1"/>
</dbReference>
<protein>
    <submittedName>
        <fullName evidence="2">WGR domain-containing protein</fullName>
    </submittedName>
</protein>